<dbReference type="RefSeq" id="WP_170202613.1">
    <property type="nucleotide sequence ID" value="NZ_CP051685.1"/>
</dbReference>
<accession>A0A7Z2ZSK5</accession>
<protein>
    <submittedName>
        <fullName evidence="2">Uncharacterized protein</fullName>
    </submittedName>
</protein>
<sequence length="94" mass="11343">MNPAPAERLQHPEEHLEKPAARRIDDMTGAKVFRDSLLLQYFSYRRRRRPKQQVRWFMTPFIALRAEERKEKAAMPEFQFRHCGLFFSISSRAY</sequence>
<evidence type="ECO:0000313" key="2">
    <source>
        <dbReference type="EMBL" id="QJE00581.1"/>
    </source>
</evidence>
<organism evidence="2 3">
    <name type="scientific">Massilia forsythiae</name>
    <dbReference type="NCBI Taxonomy" id="2728020"/>
    <lineage>
        <taxon>Bacteria</taxon>
        <taxon>Pseudomonadati</taxon>
        <taxon>Pseudomonadota</taxon>
        <taxon>Betaproteobacteria</taxon>
        <taxon>Burkholderiales</taxon>
        <taxon>Oxalobacteraceae</taxon>
        <taxon>Telluria group</taxon>
        <taxon>Massilia</taxon>
    </lineage>
</organism>
<feature type="compositionally biased region" description="Basic and acidic residues" evidence="1">
    <location>
        <begin position="8"/>
        <end position="21"/>
    </location>
</feature>
<dbReference type="AlphaFoldDB" id="A0A7Z2ZSK5"/>
<evidence type="ECO:0000313" key="3">
    <source>
        <dbReference type="Proteomes" id="UP000502415"/>
    </source>
</evidence>
<name>A0A7Z2ZSK5_9BURK</name>
<keyword evidence="3" id="KW-1185">Reference proteome</keyword>
<feature type="region of interest" description="Disordered" evidence="1">
    <location>
        <begin position="1"/>
        <end position="21"/>
    </location>
</feature>
<dbReference type="EMBL" id="CP051685">
    <property type="protein sequence ID" value="QJE00581.1"/>
    <property type="molecule type" value="Genomic_DNA"/>
</dbReference>
<dbReference type="KEGG" id="mfy:HH212_11575"/>
<gene>
    <name evidence="2" type="ORF">HH212_11575</name>
</gene>
<proteinExistence type="predicted"/>
<dbReference type="Proteomes" id="UP000502415">
    <property type="component" value="Chromosome"/>
</dbReference>
<evidence type="ECO:0000256" key="1">
    <source>
        <dbReference type="SAM" id="MobiDB-lite"/>
    </source>
</evidence>
<reference evidence="2 3" key="1">
    <citation type="submission" date="2020-04" db="EMBL/GenBank/DDBJ databases">
        <title>Genome sequencing of novel species.</title>
        <authorList>
            <person name="Heo J."/>
            <person name="Kim S.-J."/>
            <person name="Kim J.-S."/>
            <person name="Hong S.-B."/>
            <person name="Kwon S.-W."/>
        </authorList>
    </citation>
    <scope>NUCLEOTIDE SEQUENCE [LARGE SCALE GENOMIC DNA]</scope>
    <source>
        <strain evidence="2 3">GN2-R2</strain>
    </source>
</reference>